<keyword evidence="2" id="KW-0472">Membrane</keyword>
<dbReference type="AlphaFoldDB" id="A0A9N9HEN8"/>
<evidence type="ECO:0000256" key="1">
    <source>
        <dbReference type="SAM" id="MobiDB-lite"/>
    </source>
</evidence>
<feature type="region of interest" description="Disordered" evidence="1">
    <location>
        <begin position="140"/>
        <end position="171"/>
    </location>
</feature>
<name>A0A9N9HEN8_9GLOM</name>
<evidence type="ECO:0000313" key="3">
    <source>
        <dbReference type="EMBL" id="CAG8679394.1"/>
    </source>
</evidence>
<protein>
    <submittedName>
        <fullName evidence="3">10598_t:CDS:1</fullName>
    </submittedName>
</protein>
<dbReference type="Proteomes" id="UP000789570">
    <property type="component" value="Unassembled WGS sequence"/>
</dbReference>
<sequence length="211" mass="23768">MSKIFTNFYAKILLSFYVTEVLPIPTPKGIKIPTLHEDCVILSQLIFSSFDIYYSVLENVIISLPKEISDDYKINDTFQQTCTYDGIVFNPACQIENVPIVTIRTTILEVRDLDVKSKNVHVELSVTKWVTASLGRFDNDKPPNSDIDVHVPEPDKKQKSKPPNKSTPNHSKSYKLGLSIFGGISASAFLIMVAITFRKKKTRLGWVAITN</sequence>
<evidence type="ECO:0000313" key="4">
    <source>
        <dbReference type="Proteomes" id="UP000789570"/>
    </source>
</evidence>
<feature type="compositionally biased region" description="Polar residues" evidence="1">
    <location>
        <begin position="161"/>
        <end position="171"/>
    </location>
</feature>
<accession>A0A9N9HEN8</accession>
<feature type="compositionally biased region" description="Basic and acidic residues" evidence="1">
    <location>
        <begin position="140"/>
        <end position="157"/>
    </location>
</feature>
<organism evidence="3 4">
    <name type="scientific">Funneliformis caledonium</name>
    <dbReference type="NCBI Taxonomy" id="1117310"/>
    <lineage>
        <taxon>Eukaryota</taxon>
        <taxon>Fungi</taxon>
        <taxon>Fungi incertae sedis</taxon>
        <taxon>Mucoromycota</taxon>
        <taxon>Glomeromycotina</taxon>
        <taxon>Glomeromycetes</taxon>
        <taxon>Glomerales</taxon>
        <taxon>Glomeraceae</taxon>
        <taxon>Funneliformis</taxon>
    </lineage>
</organism>
<keyword evidence="2" id="KW-1133">Transmembrane helix</keyword>
<evidence type="ECO:0000256" key="2">
    <source>
        <dbReference type="SAM" id="Phobius"/>
    </source>
</evidence>
<gene>
    <name evidence="3" type="ORF">FCALED_LOCUS12420</name>
</gene>
<keyword evidence="4" id="KW-1185">Reference proteome</keyword>
<dbReference type="EMBL" id="CAJVPQ010006013">
    <property type="protein sequence ID" value="CAG8679394.1"/>
    <property type="molecule type" value="Genomic_DNA"/>
</dbReference>
<reference evidence="3" key="1">
    <citation type="submission" date="2021-06" db="EMBL/GenBank/DDBJ databases">
        <authorList>
            <person name="Kallberg Y."/>
            <person name="Tangrot J."/>
            <person name="Rosling A."/>
        </authorList>
    </citation>
    <scope>NUCLEOTIDE SEQUENCE</scope>
    <source>
        <strain evidence="3">UK204</strain>
    </source>
</reference>
<keyword evidence="2" id="KW-0812">Transmembrane</keyword>
<comment type="caution">
    <text evidence="3">The sequence shown here is derived from an EMBL/GenBank/DDBJ whole genome shotgun (WGS) entry which is preliminary data.</text>
</comment>
<proteinExistence type="predicted"/>
<feature type="transmembrane region" description="Helical" evidence="2">
    <location>
        <begin position="176"/>
        <end position="197"/>
    </location>
</feature>